<evidence type="ECO:0000313" key="1">
    <source>
        <dbReference type="EMBL" id="MFD0689166.1"/>
    </source>
</evidence>
<evidence type="ECO:0000313" key="2">
    <source>
        <dbReference type="Proteomes" id="UP001597063"/>
    </source>
</evidence>
<accession>A0ABW2XRP3</accession>
<dbReference type="Proteomes" id="UP001597063">
    <property type="component" value="Unassembled WGS sequence"/>
</dbReference>
<gene>
    <name evidence="1" type="ORF">ACFQZM_32080</name>
</gene>
<dbReference type="RefSeq" id="WP_165502813.1">
    <property type="nucleotide sequence ID" value="NZ_CAACUY010000028.1"/>
</dbReference>
<keyword evidence="2" id="KW-1185">Reference proteome</keyword>
<reference evidence="2" key="1">
    <citation type="journal article" date="2019" name="Int. J. Syst. Evol. Microbiol.">
        <title>The Global Catalogue of Microorganisms (GCM) 10K type strain sequencing project: providing services to taxonomists for standard genome sequencing and annotation.</title>
        <authorList>
            <consortium name="The Broad Institute Genomics Platform"/>
            <consortium name="The Broad Institute Genome Sequencing Center for Infectious Disease"/>
            <person name="Wu L."/>
            <person name="Ma J."/>
        </authorList>
    </citation>
    <scope>NUCLEOTIDE SEQUENCE [LARGE SCALE GENOMIC DNA]</scope>
    <source>
        <strain evidence="2">JCM 9371</strain>
    </source>
</reference>
<protein>
    <submittedName>
        <fullName evidence="1">Uncharacterized protein</fullName>
    </submittedName>
</protein>
<dbReference type="EMBL" id="JBHTGP010000016">
    <property type="protein sequence ID" value="MFD0689166.1"/>
    <property type="molecule type" value="Genomic_DNA"/>
</dbReference>
<organism evidence="1 2">
    <name type="scientific">Actinomadura fibrosa</name>
    <dbReference type="NCBI Taxonomy" id="111802"/>
    <lineage>
        <taxon>Bacteria</taxon>
        <taxon>Bacillati</taxon>
        <taxon>Actinomycetota</taxon>
        <taxon>Actinomycetes</taxon>
        <taxon>Streptosporangiales</taxon>
        <taxon>Thermomonosporaceae</taxon>
        <taxon>Actinomadura</taxon>
    </lineage>
</organism>
<sequence length="49" mass="5783">MALTTVWMLKTGRLLDRDPILHELTAEELIEFWSDDLYECAINQETKTQ</sequence>
<comment type="caution">
    <text evidence="1">The sequence shown here is derived from an EMBL/GenBank/DDBJ whole genome shotgun (WGS) entry which is preliminary data.</text>
</comment>
<proteinExistence type="predicted"/>
<name>A0ABW2XRP3_9ACTN</name>